<sequence>MSLVTLCWAAGKPLTKLSYLRCTSTLSKSCEILQIVECTALLSLVPIGFRLFLENPSGLREIF</sequence>
<gene>
    <name evidence="1" type="ORF">CGLO_17659</name>
</gene>
<dbReference type="HOGENOM" id="CLU_2885640_0_0_1"/>
<dbReference type="EMBL" id="AMYD01004209">
    <property type="protein sequence ID" value="EQB43660.1"/>
    <property type="molecule type" value="Genomic_DNA"/>
</dbReference>
<dbReference type="AlphaFoldDB" id="T0L5V5"/>
<protein>
    <submittedName>
        <fullName evidence="1">Uncharacterized protein</fullName>
    </submittedName>
</protein>
<dbReference type="Proteomes" id="UP000015530">
    <property type="component" value="Unassembled WGS sequence"/>
</dbReference>
<evidence type="ECO:0000313" key="1">
    <source>
        <dbReference type="EMBL" id="EQB43660.1"/>
    </source>
</evidence>
<evidence type="ECO:0000313" key="2">
    <source>
        <dbReference type="Proteomes" id="UP000015530"/>
    </source>
</evidence>
<proteinExistence type="predicted"/>
<organism evidence="1 2">
    <name type="scientific">Colletotrichum gloeosporioides (strain Cg-14)</name>
    <name type="common">Anthracnose fungus</name>
    <name type="synonym">Glomerella cingulata</name>
    <dbReference type="NCBI Taxonomy" id="1237896"/>
    <lineage>
        <taxon>Eukaryota</taxon>
        <taxon>Fungi</taxon>
        <taxon>Dikarya</taxon>
        <taxon>Ascomycota</taxon>
        <taxon>Pezizomycotina</taxon>
        <taxon>Sordariomycetes</taxon>
        <taxon>Hypocreomycetidae</taxon>
        <taxon>Glomerellales</taxon>
        <taxon>Glomerellaceae</taxon>
        <taxon>Colletotrichum</taxon>
        <taxon>Colletotrichum gloeosporioides species complex</taxon>
    </lineage>
</organism>
<comment type="caution">
    <text evidence="1">The sequence shown here is derived from an EMBL/GenBank/DDBJ whole genome shotgun (WGS) entry which is preliminary data.</text>
</comment>
<reference evidence="2" key="1">
    <citation type="journal article" date="2013" name="Mol. Plant Microbe Interact.">
        <title>Global aspects of pacC regulation of pathogenicity genes in Colletotrichum gloeosporioides as revealed by transcriptome analysis.</title>
        <authorList>
            <person name="Alkan N."/>
            <person name="Meng X."/>
            <person name="Friedlander G."/>
            <person name="Reuveni E."/>
            <person name="Sukno S."/>
            <person name="Sherman A."/>
            <person name="Thon M."/>
            <person name="Fluhr R."/>
            <person name="Prusky D."/>
        </authorList>
    </citation>
    <scope>NUCLEOTIDE SEQUENCE [LARGE SCALE GENOMIC DNA]</scope>
    <source>
        <strain evidence="2">Cg-14</strain>
    </source>
</reference>
<name>T0L5V5_COLGC</name>
<accession>T0L5V5</accession>